<proteinExistence type="predicted"/>
<dbReference type="RefSeq" id="WP_377179725.1">
    <property type="nucleotide sequence ID" value="NZ_JBHTMY010000003.1"/>
</dbReference>
<gene>
    <name evidence="1" type="ORF">ACFQ39_13300</name>
</gene>
<protein>
    <recommendedName>
        <fullName evidence="3">Aspartate kinase</fullName>
    </recommendedName>
</protein>
<organism evidence="1 2">
    <name type="scientific">Namhaeicola litoreus</name>
    <dbReference type="NCBI Taxonomy" id="1052145"/>
    <lineage>
        <taxon>Bacteria</taxon>
        <taxon>Pseudomonadati</taxon>
        <taxon>Bacteroidota</taxon>
        <taxon>Flavobacteriia</taxon>
        <taxon>Flavobacteriales</taxon>
        <taxon>Flavobacteriaceae</taxon>
        <taxon>Namhaeicola</taxon>
    </lineage>
</organism>
<dbReference type="Proteomes" id="UP001597201">
    <property type="component" value="Unassembled WGS sequence"/>
</dbReference>
<evidence type="ECO:0000313" key="2">
    <source>
        <dbReference type="Proteomes" id="UP001597201"/>
    </source>
</evidence>
<comment type="caution">
    <text evidence="1">The sequence shown here is derived from an EMBL/GenBank/DDBJ whole genome shotgun (WGS) entry which is preliminary data.</text>
</comment>
<reference evidence="2" key="1">
    <citation type="journal article" date="2019" name="Int. J. Syst. Evol. Microbiol.">
        <title>The Global Catalogue of Microorganisms (GCM) 10K type strain sequencing project: providing services to taxonomists for standard genome sequencing and annotation.</title>
        <authorList>
            <consortium name="The Broad Institute Genomics Platform"/>
            <consortium name="The Broad Institute Genome Sequencing Center for Infectious Disease"/>
            <person name="Wu L."/>
            <person name="Ma J."/>
        </authorList>
    </citation>
    <scope>NUCLEOTIDE SEQUENCE [LARGE SCALE GENOMIC DNA]</scope>
    <source>
        <strain evidence="2">CCUG 61485</strain>
    </source>
</reference>
<evidence type="ECO:0000313" key="1">
    <source>
        <dbReference type="EMBL" id="MFD1316596.1"/>
    </source>
</evidence>
<evidence type="ECO:0008006" key="3">
    <source>
        <dbReference type="Google" id="ProtNLM"/>
    </source>
</evidence>
<keyword evidence="2" id="KW-1185">Reference proteome</keyword>
<name>A0ABW3Y439_9FLAO</name>
<dbReference type="EMBL" id="JBHTMY010000003">
    <property type="protein sequence ID" value="MFD1316596.1"/>
    <property type="molecule type" value="Genomic_DNA"/>
</dbReference>
<accession>A0ABW3Y439</accession>
<sequence>MKTVQEAVEEIISQTPFIEEALHDKLINVSSLAREIQGQVEQKLGKEVKTGAIMMAINRVSPIQVLKIRKNIKAFSLDLKDFIVRSDLMDYTFKNTVTLQKRIAKLYGNIESNSESFFTVSQGIFETNIVISSDIDAELHKYLAEEELIHSLDNLASITIKLPKSNLEQSGVYYFILKQFAWANIPVQEIISTTHEITLVVKESDITRSFSILINLKQN</sequence>